<dbReference type="Proteomes" id="UP001232973">
    <property type="component" value="Unassembled WGS sequence"/>
</dbReference>
<evidence type="ECO:0000256" key="1">
    <source>
        <dbReference type="ARBA" id="ARBA00022491"/>
    </source>
</evidence>
<gene>
    <name evidence="6" type="ORF">J2S03_003441</name>
</gene>
<dbReference type="InterPro" id="IPR028082">
    <property type="entry name" value="Peripla_BP_I"/>
</dbReference>
<proteinExistence type="predicted"/>
<dbReference type="SMART" id="SM00354">
    <property type="entry name" value="HTH_LACI"/>
    <property type="match status" value="1"/>
</dbReference>
<dbReference type="PANTHER" id="PTHR30146:SF148">
    <property type="entry name" value="HTH-TYPE TRANSCRIPTIONAL REPRESSOR PURR-RELATED"/>
    <property type="match status" value="1"/>
</dbReference>
<dbReference type="PRINTS" id="PR00036">
    <property type="entry name" value="HTHLACI"/>
</dbReference>
<evidence type="ECO:0000256" key="4">
    <source>
        <dbReference type="ARBA" id="ARBA00023163"/>
    </source>
</evidence>
<evidence type="ECO:0000259" key="5">
    <source>
        <dbReference type="PROSITE" id="PS50932"/>
    </source>
</evidence>
<evidence type="ECO:0000313" key="6">
    <source>
        <dbReference type="EMBL" id="MDQ0191570.1"/>
    </source>
</evidence>
<dbReference type="CDD" id="cd01392">
    <property type="entry name" value="HTH_LacI"/>
    <property type="match status" value="1"/>
</dbReference>
<dbReference type="Gene3D" id="3.40.50.2300">
    <property type="match status" value="2"/>
</dbReference>
<evidence type="ECO:0000256" key="2">
    <source>
        <dbReference type="ARBA" id="ARBA00023015"/>
    </source>
</evidence>
<dbReference type="EMBL" id="JAUSTP010000055">
    <property type="protein sequence ID" value="MDQ0191570.1"/>
    <property type="molecule type" value="Genomic_DNA"/>
</dbReference>
<evidence type="ECO:0000313" key="7">
    <source>
        <dbReference type="Proteomes" id="UP001232973"/>
    </source>
</evidence>
<dbReference type="Gene3D" id="1.10.260.40">
    <property type="entry name" value="lambda repressor-like DNA-binding domains"/>
    <property type="match status" value="1"/>
</dbReference>
<sequence length="338" mass="36795">MPTIKDVAQLAGVGTTTVSRVINQSGPVHEDTKRRVLEAMKALDFRPHEIARGLRTNRLPTVGMIVSDISNPLFAEIVQAAHRVLMDKGYHLELGITNGNSTEETQLFQSFVRQGISGIIASLIDDTRASISSFLRKLPVPVVLLDRQTASPETNVVTNDHARGSVEAVDHLVKLGHRDIALILGSAKTFPGRMRKHAILTRLADHGLAVRDEYLHEVELGAAQGHQAMSQLLSLSNRPSAVIIGSNQAFVGALMAIRSANIAYPEDISIISYDDVPLTQLLAPPITIVNRNLQDFGTEAANLLMELIRARSMGARQTILPTWLEIRGSCGPPSPARR</sequence>
<dbReference type="SUPFAM" id="SSF47413">
    <property type="entry name" value="lambda repressor-like DNA-binding domains"/>
    <property type="match status" value="1"/>
</dbReference>
<dbReference type="SUPFAM" id="SSF53822">
    <property type="entry name" value="Periplasmic binding protein-like I"/>
    <property type="match status" value="1"/>
</dbReference>
<dbReference type="RefSeq" id="WP_274457231.1">
    <property type="nucleotide sequence ID" value="NZ_CP067097.1"/>
</dbReference>
<dbReference type="PANTHER" id="PTHR30146">
    <property type="entry name" value="LACI-RELATED TRANSCRIPTIONAL REPRESSOR"/>
    <property type="match status" value="1"/>
</dbReference>
<reference evidence="6 7" key="1">
    <citation type="submission" date="2023-07" db="EMBL/GenBank/DDBJ databases">
        <title>Genomic Encyclopedia of Type Strains, Phase IV (KMG-IV): sequencing the most valuable type-strain genomes for metagenomic binning, comparative biology and taxonomic classification.</title>
        <authorList>
            <person name="Goeker M."/>
        </authorList>
    </citation>
    <scope>NUCLEOTIDE SEQUENCE [LARGE SCALE GENOMIC DNA]</scope>
    <source>
        <strain evidence="6 7">DSM 4006</strain>
    </source>
</reference>
<protein>
    <submittedName>
        <fullName evidence="6">LacI family transcriptional regulator</fullName>
    </submittedName>
</protein>
<dbReference type="InterPro" id="IPR000843">
    <property type="entry name" value="HTH_LacI"/>
</dbReference>
<dbReference type="PROSITE" id="PS50932">
    <property type="entry name" value="HTH_LACI_2"/>
    <property type="match status" value="1"/>
</dbReference>
<accession>A0ABT9XN60</accession>
<keyword evidence="7" id="KW-1185">Reference proteome</keyword>
<keyword evidence="2" id="KW-0805">Transcription regulation</keyword>
<keyword evidence="4" id="KW-0804">Transcription</keyword>
<feature type="domain" description="HTH lacI-type" evidence="5">
    <location>
        <begin position="2"/>
        <end position="56"/>
    </location>
</feature>
<evidence type="ECO:0000256" key="3">
    <source>
        <dbReference type="ARBA" id="ARBA00023125"/>
    </source>
</evidence>
<dbReference type="InterPro" id="IPR010982">
    <property type="entry name" value="Lambda_DNA-bd_dom_sf"/>
</dbReference>
<dbReference type="InterPro" id="IPR046335">
    <property type="entry name" value="LacI/GalR-like_sensor"/>
</dbReference>
<comment type="caution">
    <text evidence="6">The sequence shown here is derived from an EMBL/GenBank/DDBJ whole genome shotgun (WGS) entry which is preliminary data.</text>
</comment>
<keyword evidence="3" id="KW-0238">DNA-binding</keyword>
<organism evidence="6 7">
    <name type="scientific">Alicyclobacillus cycloheptanicus</name>
    <dbReference type="NCBI Taxonomy" id="1457"/>
    <lineage>
        <taxon>Bacteria</taxon>
        <taxon>Bacillati</taxon>
        <taxon>Bacillota</taxon>
        <taxon>Bacilli</taxon>
        <taxon>Bacillales</taxon>
        <taxon>Alicyclobacillaceae</taxon>
        <taxon>Alicyclobacillus</taxon>
    </lineage>
</organism>
<dbReference type="Pfam" id="PF13377">
    <property type="entry name" value="Peripla_BP_3"/>
    <property type="match status" value="1"/>
</dbReference>
<keyword evidence="1" id="KW-0678">Repressor</keyword>
<dbReference type="Pfam" id="PF00356">
    <property type="entry name" value="LacI"/>
    <property type="match status" value="1"/>
</dbReference>
<dbReference type="CDD" id="cd06267">
    <property type="entry name" value="PBP1_LacI_sugar_binding-like"/>
    <property type="match status" value="1"/>
</dbReference>
<dbReference type="PROSITE" id="PS00356">
    <property type="entry name" value="HTH_LACI_1"/>
    <property type="match status" value="1"/>
</dbReference>
<name>A0ABT9XN60_9BACL</name>